<reference evidence="2 3" key="1">
    <citation type="submission" date="2024-03" db="EMBL/GenBank/DDBJ databases">
        <title>Aquirufa genome sequencing.</title>
        <authorList>
            <person name="Pitt A."/>
            <person name="Hahn M.W."/>
        </authorList>
    </citation>
    <scope>NUCLEOTIDE SEQUENCE [LARGE SCALE GENOMIC DNA]</scope>
    <source>
        <strain evidence="2 3">HETE-83D</strain>
    </source>
</reference>
<dbReference type="EMBL" id="JBBKXX010000001">
    <property type="protein sequence ID" value="MFD3407385.1"/>
    <property type="molecule type" value="Genomic_DNA"/>
</dbReference>
<dbReference type="InterPro" id="IPR018490">
    <property type="entry name" value="cNMP-bd_dom_sf"/>
</dbReference>
<dbReference type="InterPro" id="IPR014710">
    <property type="entry name" value="RmlC-like_jellyroll"/>
</dbReference>
<dbReference type="RefSeq" id="WP_377979831.1">
    <property type="nucleotide sequence ID" value="NZ_JBBKXX010000001.1"/>
</dbReference>
<dbReference type="InterPro" id="IPR018488">
    <property type="entry name" value="cNMP-bd_CS"/>
</dbReference>
<organism evidence="2 3">
    <name type="scientific">Aquirufa esocilacus</name>
    <dbReference type="NCBI Taxonomy" id="3096513"/>
    <lineage>
        <taxon>Bacteria</taxon>
        <taxon>Pseudomonadati</taxon>
        <taxon>Bacteroidota</taxon>
        <taxon>Cytophagia</taxon>
        <taxon>Cytophagales</taxon>
        <taxon>Flectobacillaceae</taxon>
        <taxon>Aquirufa</taxon>
    </lineage>
</organism>
<keyword evidence="3" id="KW-1185">Reference proteome</keyword>
<dbReference type="Pfam" id="PF00027">
    <property type="entry name" value="cNMP_binding"/>
    <property type="match status" value="1"/>
</dbReference>
<feature type="domain" description="Cyclic nucleotide-binding" evidence="1">
    <location>
        <begin position="13"/>
        <end position="133"/>
    </location>
</feature>
<gene>
    <name evidence="2" type="ORF">SKC37_01835</name>
</gene>
<dbReference type="SUPFAM" id="SSF51206">
    <property type="entry name" value="cAMP-binding domain-like"/>
    <property type="match status" value="1"/>
</dbReference>
<dbReference type="InterPro" id="IPR000595">
    <property type="entry name" value="cNMP-bd_dom"/>
</dbReference>
<accession>A0ABW6DI85</accession>
<dbReference type="CDD" id="cd00038">
    <property type="entry name" value="CAP_ED"/>
    <property type="match status" value="1"/>
</dbReference>
<dbReference type="SMART" id="SM00100">
    <property type="entry name" value="cNMP"/>
    <property type="match status" value="1"/>
</dbReference>
<sequence>MKLSERLSQSPYFFKGSNSVFFDWFLKLVYSRKVKKGEFIIEEGEICDKLYYIEKGLVRIYRIEGDKEITTWFTKEGDFVTTVNSFHFGLPSKEYFEVIEDSVIYYINKKSYLYLVEISSNFAKFSIDELLTNLCEYQNQCEFLRTLSAQDRLKYIENKYPYLLTRVKQKYLCSFLNIEATYLSKLMNSKSAETEQKIPD</sequence>
<dbReference type="Proteomes" id="UP001598019">
    <property type="component" value="Unassembled WGS sequence"/>
</dbReference>
<evidence type="ECO:0000313" key="2">
    <source>
        <dbReference type="EMBL" id="MFD3407385.1"/>
    </source>
</evidence>
<evidence type="ECO:0000259" key="1">
    <source>
        <dbReference type="PROSITE" id="PS50042"/>
    </source>
</evidence>
<dbReference type="PROSITE" id="PS00888">
    <property type="entry name" value="CNMP_BINDING_1"/>
    <property type="match status" value="1"/>
</dbReference>
<comment type="caution">
    <text evidence="2">The sequence shown here is derived from an EMBL/GenBank/DDBJ whole genome shotgun (WGS) entry which is preliminary data.</text>
</comment>
<proteinExistence type="predicted"/>
<evidence type="ECO:0000313" key="3">
    <source>
        <dbReference type="Proteomes" id="UP001598019"/>
    </source>
</evidence>
<name>A0ABW6DI85_9BACT</name>
<dbReference type="Gene3D" id="2.60.120.10">
    <property type="entry name" value="Jelly Rolls"/>
    <property type="match status" value="1"/>
</dbReference>
<protein>
    <submittedName>
        <fullName evidence="2">Crp/Fnr family transcriptional regulator</fullName>
    </submittedName>
</protein>
<dbReference type="PROSITE" id="PS50042">
    <property type="entry name" value="CNMP_BINDING_3"/>
    <property type="match status" value="1"/>
</dbReference>